<feature type="signal peptide" evidence="2">
    <location>
        <begin position="1"/>
        <end position="25"/>
    </location>
</feature>
<evidence type="ECO:0000313" key="3">
    <source>
        <dbReference type="EMBL" id="MBB5790570.1"/>
    </source>
</evidence>
<keyword evidence="4" id="KW-1185">Reference proteome</keyword>
<name>A0A7W9LNQ9_9ACTN</name>
<sequence length="111" mass="11172">MVCQSTRARSRLSATVAATAGRLQAATSTTSQGLTAASIVTRPAAATVVRTVPKTAWTSTGGAPVPACSASRSRSRKAGRSSSSRPAIRATASINVALARSATRRDSSPSA</sequence>
<comment type="caution">
    <text evidence="3">The sequence shown here is derived from an EMBL/GenBank/DDBJ whole genome shotgun (WGS) entry which is preliminary data.</text>
</comment>
<evidence type="ECO:0000313" key="4">
    <source>
        <dbReference type="Proteomes" id="UP000542813"/>
    </source>
</evidence>
<feature type="region of interest" description="Disordered" evidence="1">
    <location>
        <begin position="55"/>
        <end position="89"/>
    </location>
</feature>
<evidence type="ECO:0000256" key="2">
    <source>
        <dbReference type="SAM" id="SignalP"/>
    </source>
</evidence>
<keyword evidence="2" id="KW-0732">Signal</keyword>
<feature type="chain" id="PRO_5031188686" evidence="2">
    <location>
        <begin position="26"/>
        <end position="111"/>
    </location>
</feature>
<protein>
    <submittedName>
        <fullName evidence="3">Uncharacterized protein</fullName>
    </submittedName>
</protein>
<organism evidence="3 4">
    <name type="scientific">Jiangella mangrovi</name>
    <dbReference type="NCBI Taxonomy" id="1524084"/>
    <lineage>
        <taxon>Bacteria</taxon>
        <taxon>Bacillati</taxon>
        <taxon>Actinomycetota</taxon>
        <taxon>Actinomycetes</taxon>
        <taxon>Jiangellales</taxon>
        <taxon>Jiangellaceae</taxon>
        <taxon>Jiangella</taxon>
    </lineage>
</organism>
<gene>
    <name evidence="3" type="ORF">HD601_005145</name>
</gene>
<dbReference type="AlphaFoldDB" id="A0A7W9LNQ9"/>
<feature type="compositionally biased region" description="Low complexity" evidence="1">
    <location>
        <begin position="63"/>
        <end position="72"/>
    </location>
</feature>
<dbReference type="EMBL" id="JACHMM010000001">
    <property type="protein sequence ID" value="MBB5790570.1"/>
    <property type="molecule type" value="Genomic_DNA"/>
</dbReference>
<dbReference type="Proteomes" id="UP000542813">
    <property type="component" value="Unassembled WGS sequence"/>
</dbReference>
<evidence type="ECO:0000256" key="1">
    <source>
        <dbReference type="SAM" id="MobiDB-lite"/>
    </source>
</evidence>
<proteinExistence type="predicted"/>
<accession>A0A7W9LNQ9</accession>
<reference evidence="3 4" key="1">
    <citation type="submission" date="2020-08" db="EMBL/GenBank/DDBJ databases">
        <title>Sequencing the genomes of 1000 actinobacteria strains.</title>
        <authorList>
            <person name="Klenk H.-P."/>
        </authorList>
    </citation>
    <scope>NUCLEOTIDE SEQUENCE [LARGE SCALE GENOMIC DNA]</scope>
    <source>
        <strain evidence="3 4">DSM 102122</strain>
    </source>
</reference>
<dbReference type="RefSeq" id="WP_184826726.1">
    <property type="nucleotide sequence ID" value="NZ_JACHMM010000001.1"/>
</dbReference>